<keyword evidence="1" id="KW-0649">Protein kinase inhibitor</keyword>
<dbReference type="AlphaFoldDB" id="A0A6A1WK94"/>
<dbReference type="PANTHER" id="PTHR33142">
    <property type="entry name" value="CYCLIN-DEPENDENT PROTEIN KINASE INHIBITOR SMR13"/>
    <property type="match status" value="1"/>
</dbReference>
<keyword evidence="2" id="KW-0131">Cell cycle</keyword>
<dbReference type="GO" id="GO:0004860">
    <property type="term" value="F:protein kinase inhibitor activity"/>
    <property type="evidence" value="ECO:0007669"/>
    <property type="project" value="UniProtKB-KW"/>
</dbReference>
<name>A0A6A1WK94_9ROSI</name>
<evidence type="ECO:0000256" key="2">
    <source>
        <dbReference type="ARBA" id="ARBA00023306"/>
    </source>
</evidence>
<proteinExistence type="predicted"/>
<dbReference type="GO" id="GO:0005634">
    <property type="term" value="C:nucleus"/>
    <property type="evidence" value="ECO:0007669"/>
    <property type="project" value="TreeGrafter"/>
</dbReference>
<feature type="compositionally biased region" description="Basic and acidic residues" evidence="3">
    <location>
        <begin position="1"/>
        <end position="19"/>
    </location>
</feature>
<feature type="region of interest" description="Disordered" evidence="3">
    <location>
        <begin position="1"/>
        <end position="47"/>
    </location>
</feature>
<protein>
    <recommendedName>
        <fullName evidence="6">Cyclin-dependent protein kinase inhibitor SMR4</fullName>
    </recommendedName>
</protein>
<keyword evidence="5" id="KW-1185">Reference proteome</keyword>
<evidence type="ECO:0000256" key="1">
    <source>
        <dbReference type="ARBA" id="ARBA00023013"/>
    </source>
</evidence>
<organism evidence="4 5">
    <name type="scientific">Morella rubra</name>
    <name type="common">Chinese bayberry</name>
    <dbReference type="NCBI Taxonomy" id="262757"/>
    <lineage>
        <taxon>Eukaryota</taxon>
        <taxon>Viridiplantae</taxon>
        <taxon>Streptophyta</taxon>
        <taxon>Embryophyta</taxon>
        <taxon>Tracheophyta</taxon>
        <taxon>Spermatophyta</taxon>
        <taxon>Magnoliopsida</taxon>
        <taxon>eudicotyledons</taxon>
        <taxon>Gunneridae</taxon>
        <taxon>Pentapetalae</taxon>
        <taxon>rosids</taxon>
        <taxon>fabids</taxon>
        <taxon>Fagales</taxon>
        <taxon>Myricaceae</taxon>
        <taxon>Morella</taxon>
    </lineage>
</organism>
<dbReference type="PANTHER" id="PTHR33142:SF15">
    <property type="entry name" value="CYCLIN-DEPENDENT PROTEIN KINASE INHIBITOR SMR4"/>
    <property type="match status" value="1"/>
</dbReference>
<reference evidence="4 5" key="1">
    <citation type="journal article" date="2019" name="Plant Biotechnol. J.">
        <title>The red bayberry genome and genetic basis of sex determination.</title>
        <authorList>
            <person name="Jia H.M."/>
            <person name="Jia H.J."/>
            <person name="Cai Q.L."/>
            <person name="Wang Y."/>
            <person name="Zhao H.B."/>
            <person name="Yang W.F."/>
            <person name="Wang G.Y."/>
            <person name="Li Y.H."/>
            <person name="Zhan D.L."/>
            <person name="Shen Y.T."/>
            <person name="Niu Q.F."/>
            <person name="Chang L."/>
            <person name="Qiu J."/>
            <person name="Zhao L."/>
            <person name="Xie H.B."/>
            <person name="Fu W.Y."/>
            <person name="Jin J."/>
            <person name="Li X.W."/>
            <person name="Jiao Y."/>
            <person name="Zhou C.C."/>
            <person name="Tu T."/>
            <person name="Chai C.Y."/>
            <person name="Gao J.L."/>
            <person name="Fan L.J."/>
            <person name="van de Weg E."/>
            <person name="Wang J.Y."/>
            <person name="Gao Z.S."/>
        </authorList>
    </citation>
    <scope>NUCLEOTIDE SEQUENCE [LARGE SCALE GENOMIC DNA]</scope>
    <source>
        <tissue evidence="4">Leaves</tissue>
    </source>
</reference>
<dbReference type="EMBL" id="RXIC02000020">
    <property type="protein sequence ID" value="KAB1224128.1"/>
    <property type="molecule type" value="Genomic_DNA"/>
</dbReference>
<evidence type="ECO:0000256" key="3">
    <source>
        <dbReference type="SAM" id="MobiDB-lite"/>
    </source>
</evidence>
<evidence type="ECO:0000313" key="4">
    <source>
        <dbReference type="EMBL" id="KAB1224128.1"/>
    </source>
</evidence>
<dbReference type="InterPro" id="IPR040389">
    <property type="entry name" value="SMR"/>
</dbReference>
<evidence type="ECO:0000313" key="5">
    <source>
        <dbReference type="Proteomes" id="UP000516437"/>
    </source>
</evidence>
<comment type="caution">
    <text evidence="4">The sequence shown here is derived from an EMBL/GenBank/DDBJ whole genome shotgun (WGS) entry which is preliminary data.</text>
</comment>
<sequence length="65" mass="7138">MEVSQKYEDGCVTPKHPEHQIPAPSVCPPAPKKKSPRGRIQYPSNNGFFQPPDLEALFAASLFAS</sequence>
<accession>A0A6A1WK94</accession>
<dbReference type="Proteomes" id="UP000516437">
    <property type="component" value="Chromosome 2"/>
</dbReference>
<dbReference type="GO" id="GO:0032875">
    <property type="term" value="P:regulation of DNA endoreduplication"/>
    <property type="evidence" value="ECO:0007669"/>
    <property type="project" value="InterPro"/>
</dbReference>
<dbReference type="OrthoDB" id="650965at2759"/>
<evidence type="ECO:0008006" key="6">
    <source>
        <dbReference type="Google" id="ProtNLM"/>
    </source>
</evidence>
<gene>
    <name evidence="4" type="ORF">CJ030_MR2G023238</name>
</gene>